<dbReference type="InterPro" id="IPR051463">
    <property type="entry name" value="Peptidase_U62_metallo"/>
</dbReference>
<evidence type="ECO:0000256" key="1">
    <source>
        <dbReference type="ARBA" id="ARBA00022670"/>
    </source>
</evidence>
<feature type="domain" description="Metalloprotease TldD/E N-terminal" evidence="4">
    <location>
        <begin position="20"/>
        <end position="84"/>
    </location>
</feature>
<sequence>MNDLAQVAIDAARRLGAEYADIRISEYKRQLLNTEDERVNNITDSKNVGFGVRVVAKGAWGFAGSSEINREEIQRITKLAIDIAKASATTLRKPVRLTPEPVHQETFTTPYQIDPFSVGIDQKIGLLLEINRSLLKHKGIQKAEALMDLRKVDRFFANTEGSILQSLVF</sequence>
<gene>
    <name evidence="5" type="ORF">METZ01_LOCUS398651</name>
</gene>
<dbReference type="InterPro" id="IPR036059">
    <property type="entry name" value="TldD/PmbA_sf"/>
</dbReference>
<keyword evidence="3" id="KW-0482">Metalloprotease</keyword>
<accession>A0A382VH39</accession>
<dbReference type="EMBL" id="UINC01151912">
    <property type="protein sequence ID" value="SVD45797.1"/>
    <property type="molecule type" value="Genomic_DNA"/>
</dbReference>
<evidence type="ECO:0000256" key="3">
    <source>
        <dbReference type="ARBA" id="ARBA00023049"/>
    </source>
</evidence>
<dbReference type="GO" id="GO:0008237">
    <property type="term" value="F:metallopeptidase activity"/>
    <property type="evidence" value="ECO:0007669"/>
    <property type="project" value="UniProtKB-KW"/>
</dbReference>
<dbReference type="Gene3D" id="3.30.2290.10">
    <property type="entry name" value="PmbA/TldD superfamily"/>
    <property type="match status" value="1"/>
</dbReference>
<dbReference type="SUPFAM" id="SSF111283">
    <property type="entry name" value="Putative modulator of DNA gyrase, PmbA/TldD"/>
    <property type="match status" value="1"/>
</dbReference>
<organism evidence="5">
    <name type="scientific">marine metagenome</name>
    <dbReference type="NCBI Taxonomy" id="408172"/>
    <lineage>
        <taxon>unclassified sequences</taxon>
        <taxon>metagenomes</taxon>
        <taxon>ecological metagenomes</taxon>
    </lineage>
</organism>
<protein>
    <recommendedName>
        <fullName evidence="4">Metalloprotease TldD/E N-terminal domain-containing protein</fullName>
    </recommendedName>
</protein>
<dbReference type="InterPro" id="IPR035068">
    <property type="entry name" value="TldD/PmbA_N"/>
</dbReference>
<reference evidence="5" key="1">
    <citation type="submission" date="2018-05" db="EMBL/GenBank/DDBJ databases">
        <authorList>
            <person name="Lanie J.A."/>
            <person name="Ng W.-L."/>
            <person name="Kazmierczak K.M."/>
            <person name="Andrzejewski T.M."/>
            <person name="Davidsen T.M."/>
            <person name="Wayne K.J."/>
            <person name="Tettelin H."/>
            <person name="Glass J.I."/>
            <person name="Rusch D."/>
            <person name="Podicherti R."/>
            <person name="Tsui H.-C.T."/>
            <person name="Winkler M.E."/>
        </authorList>
    </citation>
    <scope>NUCLEOTIDE SEQUENCE</scope>
</reference>
<dbReference type="PANTHER" id="PTHR30624">
    <property type="entry name" value="UNCHARACTERIZED PROTEIN TLDD AND PMBA"/>
    <property type="match status" value="1"/>
</dbReference>
<dbReference type="AlphaFoldDB" id="A0A382VH39"/>
<name>A0A382VH39_9ZZZZ</name>
<keyword evidence="2" id="KW-0378">Hydrolase</keyword>
<proteinExistence type="predicted"/>
<dbReference type="GO" id="GO:0006508">
    <property type="term" value="P:proteolysis"/>
    <property type="evidence" value="ECO:0007669"/>
    <property type="project" value="UniProtKB-KW"/>
</dbReference>
<dbReference type="GO" id="GO:0005829">
    <property type="term" value="C:cytosol"/>
    <property type="evidence" value="ECO:0007669"/>
    <property type="project" value="TreeGrafter"/>
</dbReference>
<evidence type="ECO:0000313" key="5">
    <source>
        <dbReference type="EMBL" id="SVD45797.1"/>
    </source>
</evidence>
<dbReference type="Pfam" id="PF01523">
    <property type="entry name" value="PmbA_TldD_1st"/>
    <property type="match status" value="1"/>
</dbReference>
<dbReference type="InterPro" id="IPR002510">
    <property type="entry name" value="Metalloprtase-TldD/E_N"/>
</dbReference>
<keyword evidence="1" id="KW-0645">Protease</keyword>
<dbReference type="PANTHER" id="PTHR30624:SF10">
    <property type="entry name" value="CONSERVED PROTEIN"/>
    <property type="match status" value="1"/>
</dbReference>
<evidence type="ECO:0000256" key="2">
    <source>
        <dbReference type="ARBA" id="ARBA00022801"/>
    </source>
</evidence>
<evidence type="ECO:0000259" key="4">
    <source>
        <dbReference type="Pfam" id="PF01523"/>
    </source>
</evidence>
<feature type="non-terminal residue" evidence="5">
    <location>
        <position position="169"/>
    </location>
</feature>